<dbReference type="AlphaFoldDB" id="A0A2T6ZDS5"/>
<proteinExistence type="predicted"/>
<organism evidence="1 2">
    <name type="scientific">Tuber borchii</name>
    <name type="common">White truffle</name>
    <dbReference type="NCBI Taxonomy" id="42251"/>
    <lineage>
        <taxon>Eukaryota</taxon>
        <taxon>Fungi</taxon>
        <taxon>Dikarya</taxon>
        <taxon>Ascomycota</taxon>
        <taxon>Pezizomycotina</taxon>
        <taxon>Pezizomycetes</taxon>
        <taxon>Pezizales</taxon>
        <taxon>Tuberaceae</taxon>
        <taxon>Tuber</taxon>
    </lineage>
</organism>
<comment type="caution">
    <text evidence="1">The sequence shown here is derived from an EMBL/GenBank/DDBJ whole genome shotgun (WGS) entry which is preliminary data.</text>
</comment>
<name>A0A2T6ZDS5_TUBBO</name>
<dbReference type="Proteomes" id="UP000244722">
    <property type="component" value="Unassembled WGS sequence"/>
</dbReference>
<protein>
    <submittedName>
        <fullName evidence="1">Uncharacterized protein</fullName>
    </submittedName>
</protein>
<accession>A0A2T6ZDS5</accession>
<evidence type="ECO:0000313" key="2">
    <source>
        <dbReference type="Proteomes" id="UP000244722"/>
    </source>
</evidence>
<evidence type="ECO:0000313" key="1">
    <source>
        <dbReference type="EMBL" id="PUU73554.1"/>
    </source>
</evidence>
<reference evidence="1 2" key="1">
    <citation type="submission" date="2017-04" db="EMBL/GenBank/DDBJ databases">
        <title>Draft genome sequence of Tuber borchii Vittad., a whitish edible truffle.</title>
        <authorList>
            <consortium name="DOE Joint Genome Institute"/>
            <person name="Murat C."/>
            <person name="Kuo A."/>
            <person name="Barry K.W."/>
            <person name="Clum A."/>
            <person name="Dockter R.B."/>
            <person name="Fauchery L."/>
            <person name="Iotti M."/>
            <person name="Kohler A."/>
            <person name="Labutti K."/>
            <person name="Lindquist E.A."/>
            <person name="Lipzen A."/>
            <person name="Ohm R.A."/>
            <person name="Wang M."/>
            <person name="Grigoriev I.V."/>
            <person name="Zambonelli A."/>
            <person name="Martin F.M."/>
        </authorList>
    </citation>
    <scope>NUCLEOTIDE SEQUENCE [LARGE SCALE GENOMIC DNA]</scope>
    <source>
        <strain evidence="1 2">Tbo3840</strain>
    </source>
</reference>
<gene>
    <name evidence="1" type="ORF">B9Z19DRAFT_1134973</name>
</gene>
<dbReference type="EMBL" id="NESQ01000368">
    <property type="protein sequence ID" value="PUU73554.1"/>
    <property type="molecule type" value="Genomic_DNA"/>
</dbReference>
<sequence>MEQLNEILNIRGAEIWLTAKLAEMISPMAGTQGLDELAKREKFTTVVKDEVEARGLTAQRAIASLLRLDSLVPFLFDARSAVLIPCADFTNEERVALVIIFKVQEKWPKRFWFSEEKSVENNEALDYHYNYYAD</sequence>
<keyword evidence="2" id="KW-1185">Reference proteome</keyword>